<reference evidence="6 7" key="1">
    <citation type="submission" date="2016-05" db="EMBL/GenBank/DDBJ databases">
        <title>Paenibacillus oryzae. sp. nov., isolated from the rice root.</title>
        <authorList>
            <person name="Zhang J."/>
            <person name="Zhang X."/>
        </authorList>
    </citation>
    <scope>NUCLEOTIDE SEQUENCE [LARGE SCALE GENOMIC DNA]</scope>
    <source>
        <strain evidence="6 7">1DrF-4</strain>
    </source>
</reference>
<evidence type="ECO:0000256" key="3">
    <source>
        <dbReference type="ARBA" id="ARBA00034301"/>
    </source>
</evidence>
<name>A0A1A5YC40_9BACL</name>
<keyword evidence="1 6" id="KW-0378">Hydrolase</keyword>
<gene>
    <name evidence="6" type="ORF">A7K91_23830</name>
</gene>
<comment type="function">
    <text evidence="3">Counteracts the endogenous Pycsar antiviral defense system. Phosphodiesterase that enables metal-dependent hydrolysis of host cyclic nucleotide Pycsar defense signals such as cCMP and cUMP.</text>
</comment>
<proteinExistence type="predicted"/>
<evidence type="ECO:0000256" key="4">
    <source>
        <dbReference type="ARBA" id="ARBA00048505"/>
    </source>
</evidence>
<feature type="domain" description="Metallo-beta-lactamase" evidence="5">
    <location>
        <begin position="21"/>
        <end position="215"/>
    </location>
</feature>
<protein>
    <submittedName>
        <fullName evidence="6">MBL fold metallo-hydrolase</fullName>
    </submittedName>
</protein>
<evidence type="ECO:0000259" key="5">
    <source>
        <dbReference type="Pfam" id="PF12706"/>
    </source>
</evidence>
<dbReference type="Gene3D" id="3.60.15.10">
    <property type="entry name" value="Ribonuclease Z/Hydroxyacylglutathione hydrolase-like"/>
    <property type="match status" value="1"/>
</dbReference>
<comment type="caution">
    <text evidence="6">The sequence shown here is derived from an EMBL/GenBank/DDBJ whole genome shotgun (WGS) entry which is preliminary data.</text>
</comment>
<dbReference type="InterPro" id="IPR001279">
    <property type="entry name" value="Metallo-B-lactamas"/>
</dbReference>
<evidence type="ECO:0000256" key="1">
    <source>
        <dbReference type="ARBA" id="ARBA00022801"/>
    </source>
</evidence>
<dbReference type="PANTHER" id="PTHR43546">
    <property type="entry name" value="UPF0173 METAL-DEPENDENT HYDROLASE MJ1163-RELATED"/>
    <property type="match status" value="1"/>
</dbReference>
<evidence type="ECO:0000313" key="7">
    <source>
        <dbReference type="Proteomes" id="UP000092024"/>
    </source>
</evidence>
<comment type="catalytic activity">
    <reaction evidence="2">
        <text>3',5'-cyclic CMP + H2O = CMP + H(+)</text>
        <dbReference type="Rhea" id="RHEA:72675"/>
        <dbReference type="ChEBI" id="CHEBI:15377"/>
        <dbReference type="ChEBI" id="CHEBI:15378"/>
        <dbReference type="ChEBI" id="CHEBI:58003"/>
        <dbReference type="ChEBI" id="CHEBI:60377"/>
    </reaction>
    <physiologicalReaction direction="left-to-right" evidence="2">
        <dbReference type="Rhea" id="RHEA:72676"/>
    </physiologicalReaction>
</comment>
<dbReference type="InterPro" id="IPR036866">
    <property type="entry name" value="RibonucZ/Hydroxyglut_hydro"/>
</dbReference>
<dbReference type="EMBL" id="LYPA01000075">
    <property type="protein sequence ID" value="OBR63171.1"/>
    <property type="molecule type" value="Genomic_DNA"/>
</dbReference>
<dbReference type="STRING" id="1844972.A7K91_23830"/>
<keyword evidence="7" id="KW-1185">Reference proteome</keyword>
<dbReference type="OrthoDB" id="9805728at2"/>
<evidence type="ECO:0000313" key="6">
    <source>
        <dbReference type="EMBL" id="OBR63171.1"/>
    </source>
</evidence>
<comment type="catalytic activity">
    <reaction evidence="4">
        <text>3',5'-cyclic UMP + H2O = UMP + H(+)</text>
        <dbReference type="Rhea" id="RHEA:70575"/>
        <dbReference type="ChEBI" id="CHEBI:15377"/>
        <dbReference type="ChEBI" id="CHEBI:15378"/>
        <dbReference type="ChEBI" id="CHEBI:57865"/>
        <dbReference type="ChEBI" id="CHEBI:184387"/>
    </reaction>
    <physiologicalReaction direction="left-to-right" evidence="4">
        <dbReference type="Rhea" id="RHEA:70576"/>
    </physiologicalReaction>
</comment>
<dbReference type="InterPro" id="IPR050114">
    <property type="entry name" value="UPF0173_UPF0282_UlaG_hydrolase"/>
</dbReference>
<dbReference type="GO" id="GO:0016787">
    <property type="term" value="F:hydrolase activity"/>
    <property type="evidence" value="ECO:0007669"/>
    <property type="project" value="UniProtKB-KW"/>
</dbReference>
<organism evidence="6 7">
    <name type="scientific">Paenibacillus oryzae</name>
    <dbReference type="NCBI Taxonomy" id="1844972"/>
    <lineage>
        <taxon>Bacteria</taxon>
        <taxon>Bacillati</taxon>
        <taxon>Bacillota</taxon>
        <taxon>Bacilli</taxon>
        <taxon>Bacillales</taxon>
        <taxon>Paenibacillaceae</taxon>
        <taxon>Paenibacillus</taxon>
    </lineage>
</organism>
<dbReference type="PANTHER" id="PTHR43546:SF9">
    <property type="entry name" value="L-ASCORBATE-6-PHOSPHATE LACTONASE ULAG-RELATED"/>
    <property type="match status" value="1"/>
</dbReference>
<evidence type="ECO:0000256" key="2">
    <source>
        <dbReference type="ARBA" id="ARBA00034221"/>
    </source>
</evidence>
<accession>A0A1A5YC40</accession>
<dbReference type="AlphaFoldDB" id="A0A1A5YC40"/>
<sequence>MTVSIHHIRHATSILVINGKRILIDPMLSKAGGLSPVPLTRNYVRNPLVEMTVPLSVFQDIDAILLTHRHFDHWDKKALSVLDKGLPVLCQPKDQASVLSAGFSRALPVDESLEWEGISIKRIQGIHAYGLTGKLLGPVSGFILDSAQQGSVYIVGDCMLTPAIEEAFRKYAPDIAIVNTGEAQMIWGAVITMTREDVLRLARLSPKTKLAAVHMDAINHCKLSRRELEVYLREQHCDGAVWIPEDGEVRIF</sequence>
<dbReference type="SUPFAM" id="SSF56281">
    <property type="entry name" value="Metallo-hydrolase/oxidoreductase"/>
    <property type="match status" value="1"/>
</dbReference>
<dbReference type="Proteomes" id="UP000092024">
    <property type="component" value="Unassembled WGS sequence"/>
</dbReference>
<dbReference type="Pfam" id="PF12706">
    <property type="entry name" value="Lactamase_B_2"/>
    <property type="match status" value="1"/>
</dbReference>